<keyword evidence="3" id="KW-1185">Reference proteome</keyword>
<comment type="caution">
    <text evidence="2">The sequence shown here is derived from an EMBL/GenBank/DDBJ whole genome shotgun (WGS) entry which is preliminary data.</text>
</comment>
<evidence type="ECO:0000313" key="2">
    <source>
        <dbReference type="EMBL" id="MEQ2197073.1"/>
    </source>
</evidence>
<evidence type="ECO:0000313" key="3">
    <source>
        <dbReference type="Proteomes" id="UP001434883"/>
    </source>
</evidence>
<organism evidence="2 3">
    <name type="scientific">Xenoophorus captivus</name>
    <dbReference type="NCBI Taxonomy" id="1517983"/>
    <lineage>
        <taxon>Eukaryota</taxon>
        <taxon>Metazoa</taxon>
        <taxon>Chordata</taxon>
        <taxon>Craniata</taxon>
        <taxon>Vertebrata</taxon>
        <taxon>Euteleostomi</taxon>
        <taxon>Actinopterygii</taxon>
        <taxon>Neopterygii</taxon>
        <taxon>Teleostei</taxon>
        <taxon>Neoteleostei</taxon>
        <taxon>Acanthomorphata</taxon>
        <taxon>Ovalentaria</taxon>
        <taxon>Atherinomorphae</taxon>
        <taxon>Cyprinodontiformes</taxon>
        <taxon>Goodeidae</taxon>
        <taxon>Xenoophorus</taxon>
    </lineage>
</organism>
<reference evidence="2 3" key="1">
    <citation type="submission" date="2021-06" db="EMBL/GenBank/DDBJ databases">
        <authorList>
            <person name="Palmer J.M."/>
        </authorList>
    </citation>
    <scope>NUCLEOTIDE SEQUENCE [LARGE SCALE GENOMIC DNA]</scope>
    <source>
        <strain evidence="2 3">XC_2019</strain>
        <tissue evidence="2">Muscle</tissue>
    </source>
</reference>
<feature type="compositionally biased region" description="Basic and acidic residues" evidence="1">
    <location>
        <begin position="1"/>
        <end position="17"/>
    </location>
</feature>
<sequence length="101" mass="11209">MTETERKGREARKREGGQVDGDDLNIRGRKLRWRDDVSAFQRGSVCVSRFFSSFSLSSFSHLSPSCFSVVSALLFCIQTLCSTLSFMLCLLQSTGISACVV</sequence>
<dbReference type="EMBL" id="JAHRIN010017303">
    <property type="protein sequence ID" value="MEQ2197073.1"/>
    <property type="molecule type" value="Genomic_DNA"/>
</dbReference>
<gene>
    <name evidence="2" type="ORF">XENOCAPTIV_022376</name>
</gene>
<dbReference type="Proteomes" id="UP001434883">
    <property type="component" value="Unassembled WGS sequence"/>
</dbReference>
<accession>A0ABV0QMK2</accession>
<proteinExistence type="predicted"/>
<evidence type="ECO:0008006" key="4">
    <source>
        <dbReference type="Google" id="ProtNLM"/>
    </source>
</evidence>
<feature type="region of interest" description="Disordered" evidence="1">
    <location>
        <begin position="1"/>
        <end position="22"/>
    </location>
</feature>
<protein>
    <recommendedName>
        <fullName evidence="4">Transmembrane protein</fullName>
    </recommendedName>
</protein>
<evidence type="ECO:0000256" key="1">
    <source>
        <dbReference type="SAM" id="MobiDB-lite"/>
    </source>
</evidence>
<name>A0ABV0QMK2_9TELE</name>